<evidence type="ECO:0000313" key="3">
    <source>
        <dbReference type="Proteomes" id="UP001342826"/>
    </source>
</evidence>
<name>A0ABU6P483_9BACI</name>
<dbReference type="InterPro" id="IPR019074">
    <property type="entry name" value="YabQ"/>
</dbReference>
<feature type="transmembrane region" description="Helical" evidence="1">
    <location>
        <begin position="7"/>
        <end position="24"/>
    </location>
</feature>
<keyword evidence="1" id="KW-1133">Transmembrane helix</keyword>
<accession>A0ABU6P483</accession>
<dbReference type="NCBIfam" id="TIGR02893">
    <property type="entry name" value="spore_yabQ"/>
    <property type="match status" value="1"/>
</dbReference>
<reference evidence="2 3" key="1">
    <citation type="submission" date="2023-03" db="EMBL/GenBank/DDBJ databases">
        <title>Bacillus Genome Sequencing.</title>
        <authorList>
            <person name="Dunlap C."/>
        </authorList>
    </citation>
    <scope>NUCLEOTIDE SEQUENCE [LARGE SCALE GENOMIC DNA]</scope>
    <source>
        <strain evidence="2 3">NRS-1717</strain>
    </source>
</reference>
<feature type="transmembrane region" description="Helical" evidence="1">
    <location>
        <begin position="124"/>
        <end position="143"/>
    </location>
</feature>
<evidence type="ECO:0000256" key="1">
    <source>
        <dbReference type="SAM" id="Phobius"/>
    </source>
</evidence>
<dbReference type="EMBL" id="JARTFS010000026">
    <property type="protein sequence ID" value="MED4404157.1"/>
    <property type="molecule type" value="Genomic_DNA"/>
</dbReference>
<feature type="transmembrane region" description="Helical" evidence="1">
    <location>
        <begin position="149"/>
        <end position="168"/>
    </location>
</feature>
<gene>
    <name evidence="2" type="primary">yabQ</name>
    <name evidence="2" type="ORF">P9271_23020</name>
</gene>
<evidence type="ECO:0000313" key="2">
    <source>
        <dbReference type="EMBL" id="MED4404157.1"/>
    </source>
</evidence>
<sequence length="211" mass="24575">MTLTTQFYTMLAMVGMGGWIGLALDTHGRFLKRPTRARWFVFINDLLFWIVQGLILFYLLLLVNEGELRVYLFLALVCGYATYQSLLKGLYLKVLEILIHAVLVVYDAIIGLGKLLIIRPFVGLLNLIITIILGLLGFFWSLIKWILKFVYSLIKILLTPVHWILKLISKMIPLKIRNIFTTTSHNIKGFFDNIKNKLTNILSRWKQRFRK</sequence>
<feature type="transmembrane region" description="Helical" evidence="1">
    <location>
        <begin position="70"/>
        <end position="91"/>
    </location>
</feature>
<keyword evidence="1" id="KW-0472">Membrane</keyword>
<keyword evidence="1" id="KW-0812">Transmembrane</keyword>
<protein>
    <submittedName>
        <fullName evidence="2">Spore cortex biosynthesis protein YabQ</fullName>
    </submittedName>
</protein>
<keyword evidence="3" id="KW-1185">Reference proteome</keyword>
<organism evidence="2 3">
    <name type="scientific">Metabacillus fastidiosus</name>
    <dbReference type="NCBI Taxonomy" id="1458"/>
    <lineage>
        <taxon>Bacteria</taxon>
        <taxon>Bacillati</taxon>
        <taxon>Bacillota</taxon>
        <taxon>Bacilli</taxon>
        <taxon>Bacillales</taxon>
        <taxon>Bacillaceae</taxon>
        <taxon>Metabacillus</taxon>
    </lineage>
</organism>
<proteinExistence type="predicted"/>
<feature type="transmembrane region" description="Helical" evidence="1">
    <location>
        <begin position="97"/>
        <end position="117"/>
    </location>
</feature>
<dbReference type="RefSeq" id="WP_328016010.1">
    <property type="nucleotide sequence ID" value="NZ_JARTFS010000026.1"/>
</dbReference>
<comment type="caution">
    <text evidence="2">The sequence shown here is derived from an EMBL/GenBank/DDBJ whole genome shotgun (WGS) entry which is preliminary data.</text>
</comment>
<dbReference type="Pfam" id="PF09578">
    <property type="entry name" value="Spore_YabQ"/>
    <property type="match status" value="1"/>
</dbReference>
<feature type="transmembrane region" description="Helical" evidence="1">
    <location>
        <begin position="39"/>
        <end position="63"/>
    </location>
</feature>
<dbReference type="Proteomes" id="UP001342826">
    <property type="component" value="Unassembled WGS sequence"/>
</dbReference>